<keyword evidence="2" id="KW-1185">Reference proteome</keyword>
<organism evidence="1 2">
    <name type="scientific">Anopheles melas</name>
    <dbReference type="NCBI Taxonomy" id="34690"/>
    <lineage>
        <taxon>Eukaryota</taxon>
        <taxon>Metazoa</taxon>
        <taxon>Ecdysozoa</taxon>
        <taxon>Arthropoda</taxon>
        <taxon>Hexapoda</taxon>
        <taxon>Insecta</taxon>
        <taxon>Pterygota</taxon>
        <taxon>Neoptera</taxon>
        <taxon>Endopterygota</taxon>
        <taxon>Diptera</taxon>
        <taxon>Nematocera</taxon>
        <taxon>Culicoidea</taxon>
        <taxon>Culicidae</taxon>
        <taxon>Anophelinae</taxon>
        <taxon>Anopheles</taxon>
    </lineage>
</organism>
<protein>
    <submittedName>
        <fullName evidence="1">Uncharacterized protein</fullName>
    </submittedName>
</protein>
<name>A0A182TSL6_9DIPT</name>
<reference evidence="1" key="2">
    <citation type="submission" date="2020-05" db="UniProtKB">
        <authorList>
            <consortium name="EnsemblMetazoa"/>
        </authorList>
    </citation>
    <scope>IDENTIFICATION</scope>
    <source>
        <strain evidence="1">CM1001059</strain>
    </source>
</reference>
<proteinExistence type="predicted"/>
<sequence>MKCSVVRATTPFATALVSAPARWSERDGWALLWWFCDFYSVHRCCTPPPLGFGFNQPTCFAVSVRPLARNQTALAMIEMGAHRVSCKTAAPFMAIISPEDPHCGRLVRHRAAPLLHQAPGASTGM</sequence>
<evidence type="ECO:0000313" key="1">
    <source>
        <dbReference type="EnsemblMetazoa" id="AMEC007580-PA"/>
    </source>
</evidence>
<dbReference type="Proteomes" id="UP000075902">
    <property type="component" value="Unassembled WGS sequence"/>
</dbReference>
<dbReference type="VEuPathDB" id="VectorBase:AMEC007580"/>
<evidence type="ECO:0000313" key="2">
    <source>
        <dbReference type="Proteomes" id="UP000075902"/>
    </source>
</evidence>
<accession>A0A182TSL6</accession>
<reference evidence="2" key="1">
    <citation type="submission" date="2014-01" db="EMBL/GenBank/DDBJ databases">
        <title>The Genome Sequence of Anopheles melas CM1001059_A (V2).</title>
        <authorList>
            <consortium name="The Broad Institute Genomics Platform"/>
            <person name="Neafsey D.E."/>
            <person name="Besansky N."/>
            <person name="Howell P."/>
            <person name="Walton C."/>
            <person name="Young S.K."/>
            <person name="Zeng Q."/>
            <person name="Gargeya S."/>
            <person name="Fitzgerald M."/>
            <person name="Haas B."/>
            <person name="Abouelleil A."/>
            <person name="Allen A.W."/>
            <person name="Alvarado L."/>
            <person name="Arachchi H.M."/>
            <person name="Berlin A.M."/>
            <person name="Chapman S.B."/>
            <person name="Gainer-Dewar J."/>
            <person name="Goldberg J."/>
            <person name="Griggs A."/>
            <person name="Gujja S."/>
            <person name="Hansen M."/>
            <person name="Howarth C."/>
            <person name="Imamovic A."/>
            <person name="Ireland A."/>
            <person name="Larimer J."/>
            <person name="McCowan C."/>
            <person name="Murphy C."/>
            <person name="Pearson M."/>
            <person name="Poon T.W."/>
            <person name="Priest M."/>
            <person name="Roberts A."/>
            <person name="Saif S."/>
            <person name="Shea T."/>
            <person name="Sisk P."/>
            <person name="Sykes S."/>
            <person name="Wortman J."/>
            <person name="Nusbaum C."/>
            <person name="Birren B."/>
        </authorList>
    </citation>
    <scope>NUCLEOTIDE SEQUENCE [LARGE SCALE GENOMIC DNA]</scope>
    <source>
        <strain evidence="2">CM1001059</strain>
    </source>
</reference>
<dbReference type="AlphaFoldDB" id="A0A182TSL6"/>
<dbReference type="EnsemblMetazoa" id="AMEC007580-RA">
    <property type="protein sequence ID" value="AMEC007580-PA"/>
    <property type="gene ID" value="AMEC007580"/>
</dbReference>